<dbReference type="PROSITE" id="PS00012">
    <property type="entry name" value="PHOSPHOPANTETHEINE"/>
    <property type="match status" value="1"/>
</dbReference>
<dbReference type="EMBL" id="MSIF01000045">
    <property type="protein sequence ID" value="OLF04420.1"/>
    <property type="molecule type" value="Genomic_DNA"/>
</dbReference>
<comment type="caution">
    <text evidence="5">The sequence shown here is derived from an EMBL/GenBank/DDBJ whole genome shotgun (WGS) entry which is preliminary data.</text>
</comment>
<dbReference type="Pfam" id="PF05050">
    <property type="entry name" value="Methyltransf_21"/>
    <property type="match status" value="1"/>
</dbReference>
<organism evidence="5 6">
    <name type="scientific">Actinophytocola xinjiangensis</name>
    <dbReference type="NCBI Taxonomy" id="485602"/>
    <lineage>
        <taxon>Bacteria</taxon>
        <taxon>Bacillati</taxon>
        <taxon>Actinomycetota</taxon>
        <taxon>Actinomycetes</taxon>
        <taxon>Pseudonocardiales</taxon>
        <taxon>Pseudonocardiaceae</taxon>
    </lineage>
</organism>
<protein>
    <recommendedName>
        <fullName evidence="4">Carrier domain-containing protein</fullName>
    </recommendedName>
</protein>
<dbReference type="Gene3D" id="1.10.1200.10">
    <property type="entry name" value="ACP-like"/>
    <property type="match status" value="2"/>
</dbReference>
<accession>A0A7Z1AUE8</accession>
<evidence type="ECO:0000256" key="1">
    <source>
        <dbReference type="ARBA" id="ARBA00001957"/>
    </source>
</evidence>
<dbReference type="InterPro" id="IPR036736">
    <property type="entry name" value="ACP-like_sf"/>
</dbReference>
<dbReference type="Gene3D" id="3.40.50.12780">
    <property type="entry name" value="N-terminal domain of ligase-like"/>
    <property type="match status" value="1"/>
</dbReference>
<dbReference type="InterPro" id="IPR006162">
    <property type="entry name" value="Ppantetheine_attach_site"/>
</dbReference>
<dbReference type="Pfam" id="PF00550">
    <property type="entry name" value="PP-binding"/>
    <property type="match status" value="2"/>
</dbReference>
<keyword evidence="2" id="KW-0596">Phosphopantetheine</keyword>
<dbReference type="InterPro" id="IPR006342">
    <property type="entry name" value="FkbM_mtfrase"/>
</dbReference>
<dbReference type="GO" id="GO:0008610">
    <property type="term" value="P:lipid biosynthetic process"/>
    <property type="evidence" value="ECO:0007669"/>
    <property type="project" value="UniProtKB-ARBA"/>
</dbReference>
<dbReference type="SMART" id="SM00823">
    <property type="entry name" value="PKS_PP"/>
    <property type="match status" value="2"/>
</dbReference>
<dbReference type="Proteomes" id="UP000185696">
    <property type="component" value="Unassembled WGS sequence"/>
</dbReference>
<dbReference type="InterPro" id="IPR010071">
    <property type="entry name" value="AA_adenyl_dom"/>
</dbReference>
<gene>
    <name evidence="5" type="ORF">BLA60_40970</name>
</gene>
<keyword evidence="6" id="KW-1185">Reference proteome</keyword>
<dbReference type="OrthoDB" id="2472181at2"/>
<dbReference type="InterPro" id="IPR045851">
    <property type="entry name" value="AMP-bd_C_sf"/>
</dbReference>
<dbReference type="InterPro" id="IPR000873">
    <property type="entry name" value="AMP-dep_synth/lig_dom"/>
</dbReference>
<dbReference type="InterPro" id="IPR009081">
    <property type="entry name" value="PP-bd_ACP"/>
</dbReference>
<dbReference type="Gene3D" id="3.40.50.150">
    <property type="entry name" value="Vaccinia Virus protein VP39"/>
    <property type="match status" value="1"/>
</dbReference>
<dbReference type="PROSITE" id="PS00455">
    <property type="entry name" value="AMP_BINDING"/>
    <property type="match status" value="1"/>
</dbReference>
<keyword evidence="3" id="KW-0597">Phosphoprotein</keyword>
<dbReference type="GO" id="GO:0031177">
    <property type="term" value="F:phosphopantetheine binding"/>
    <property type="evidence" value="ECO:0007669"/>
    <property type="project" value="InterPro"/>
</dbReference>
<dbReference type="InterPro" id="IPR001242">
    <property type="entry name" value="Condensation_dom"/>
</dbReference>
<evidence type="ECO:0000256" key="3">
    <source>
        <dbReference type="ARBA" id="ARBA00022553"/>
    </source>
</evidence>
<dbReference type="CDD" id="cd05930">
    <property type="entry name" value="A_NRPS"/>
    <property type="match status" value="1"/>
</dbReference>
<dbReference type="Pfam" id="PF00501">
    <property type="entry name" value="AMP-binding"/>
    <property type="match status" value="1"/>
</dbReference>
<dbReference type="GO" id="GO:0043041">
    <property type="term" value="P:amino acid activation for nonribosomal peptide biosynthetic process"/>
    <property type="evidence" value="ECO:0007669"/>
    <property type="project" value="TreeGrafter"/>
</dbReference>
<name>A0A7Z1AUE8_9PSEU</name>
<dbReference type="Gene3D" id="3.30.559.30">
    <property type="entry name" value="Nonribosomal peptide synthetase, condensation domain"/>
    <property type="match status" value="1"/>
</dbReference>
<evidence type="ECO:0000259" key="4">
    <source>
        <dbReference type="PROSITE" id="PS50075"/>
    </source>
</evidence>
<dbReference type="InterPro" id="IPR029063">
    <property type="entry name" value="SAM-dependent_MTases_sf"/>
</dbReference>
<evidence type="ECO:0000256" key="2">
    <source>
        <dbReference type="ARBA" id="ARBA00022450"/>
    </source>
</evidence>
<dbReference type="InterPro" id="IPR020806">
    <property type="entry name" value="PKS_PP-bd"/>
</dbReference>
<feature type="domain" description="Carrier" evidence="4">
    <location>
        <begin position="1646"/>
        <end position="1720"/>
    </location>
</feature>
<dbReference type="Gene3D" id="3.30.300.30">
    <property type="match status" value="2"/>
</dbReference>
<feature type="domain" description="Carrier" evidence="4">
    <location>
        <begin position="1118"/>
        <end position="1192"/>
    </location>
</feature>
<dbReference type="GO" id="GO:0003824">
    <property type="term" value="F:catalytic activity"/>
    <property type="evidence" value="ECO:0007669"/>
    <property type="project" value="InterPro"/>
</dbReference>
<dbReference type="NCBIfam" id="TIGR01444">
    <property type="entry name" value="fkbM_fam"/>
    <property type="match status" value="1"/>
</dbReference>
<reference evidence="5 6" key="1">
    <citation type="submission" date="2016-12" db="EMBL/GenBank/DDBJ databases">
        <title>The draft genome sequence of Actinophytocola xinjiangensis.</title>
        <authorList>
            <person name="Wang W."/>
            <person name="Yuan L."/>
        </authorList>
    </citation>
    <scope>NUCLEOTIDE SEQUENCE [LARGE SCALE GENOMIC DNA]</scope>
    <source>
        <strain evidence="5 6">CGMCC 4.4663</strain>
    </source>
</reference>
<dbReference type="InterPro" id="IPR023213">
    <property type="entry name" value="CAT-like_dom_sf"/>
</dbReference>
<evidence type="ECO:0000313" key="5">
    <source>
        <dbReference type="EMBL" id="OLF04420.1"/>
    </source>
</evidence>
<dbReference type="PANTHER" id="PTHR45527">
    <property type="entry name" value="NONRIBOSOMAL PEPTIDE SYNTHETASE"/>
    <property type="match status" value="1"/>
</dbReference>
<dbReference type="InterPro" id="IPR020845">
    <property type="entry name" value="AMP-binding_CS"/>
</dbReference>
<dbReference type="PANTHER" id="PTHR45527:SF1">
    <property type="entry name" value="FATTY ACID SYNTHASE"/>
    <property type="match status" value="1"/>
</dbReference>
<dbReference type="SUPFAM" id="SSF53335">
    <property type="entry name" value="S-adenosyl-L-methionine-dependent methyltransferases"/>
    <property type="match status" value="1"/>
</dbReference>
<dbReference type="Pfam" id="PF00668">
    <property type="entry name" value="Condensation"/>
    <property type="match status" value="1"/>
</dbReference>
<dbReference type="Gene3D" id="3.30.559.10">
    <property type="entry name" value="Chloramphenicol acetyltransferase-like domain"/>
    <property type="match status" value="2"/>
</dbReference>
<dbReference type="InterPro" id="IPR042099">
    <property type="entry name" value="ANL_N_sf"/>
</dbReference>
<dbReference type="PROSITE" id="PS50075">
    <property type="entry name" value="CARRIER"/>
    <property type="match status" value="2"/>
</dbReference>
<comment type="cofactor">
    <cofactor evidence="1">
        <name>pantetheine 4'-phosphate</name>
        <dbReference type="ChEBI" id="CHEBI:47942"/>
    </cofactor>
</comment>
<dbReference type="RefSeq" id="WP_075138503.1">
    <property type="nucleotide sequence ID" value="NZ_MSIF01000045.1"/>
</dbReference>
<dbReference type="SUPFAM" id="SSF52777">
    <property type="entry name" value="CoA-dependent acyltransferases"/>
    <property type="match status" value="3"/>
</dbReference>
<proteinExistence type="predicted"/>
<dbReference type="GO" id="GO:0044550">
    <property type="term" value="P:secondary metabolite biosynthetic process"/>
    <property type="evidence" value="ECO:0007669"/>
    <property type="project" value="TreeGrafter"/>
</dbReference>
<dbReference type="SUPFAM" id="SSF47336">
    <property type="entry name" value="ACP-like"/>
    <property type="match status" value="2"/>
</dbReference>
<dbReference type="GO" id="GO:0005737">
    <property type="term" value="C:cytoplasm"/>
    <property type="evidence" value="ECO:0007669"/>
    <property type="project" value="TreeGrafter"/>
</dbReference>
<sequence>MRTFEGYRLSPVQRAVWNAGRGGVLRARVTVEGVDRQRLAYALRVVTARHEALRLRIAEHPGLRVPAQAPREEVSVFVADHDASAHQVEPLRLTLSGSTLLLTALPTALDQASLGILLGELATVYAGGRLPDDPERTQFLDVSEWLAENFADERPPAPAGPVVRAVDVAPLPGSDPGPRTVADATETEVFAAWALAVARHAEGTGTLALARYEPGRGVEGTGEVVGPLGAFVEVAVPLPLPLPLPATREDLVAAVTPDPGPGVVIHPLERPDVAAGFAMTTLPDLAGLAAFGATEVDVDPPELPGVPMLTAVRAGDRLTLSVSGPAGPRLLDTVCAILDALRAGGSPVVLGRAETERLVEFAGTRAGTPGVLVDLLDSGIAADPGAEAVVAPDGTLTFAELDAAATDLANRLVEAGAGAEDPVLVVAARSWRTVAAFVGVLRAGAVYVPVDPAEPPARRDRLAGLVGARLTVGGDGPLEVRRVADAVPGPRPVITGERAAYVMFTSGSTGTPRPVVVEHAAAANLYHGLAGTVYDRPRLRIGLNAPFTFDSSVKQLVQLAGGHTLCLLGEELRRDPPALLDHLAAHRVDVLDCTPTHLRAILDDRAGRVLPPTLLLGGEALDPALWDELAALDVRAVNLYGPTESTVDVTVAVVTAGTRPTIGRPLPGVRTWVCDERLAPVPLGVAGELCVSGAQLARGYLGDQTATAARFVTVTLPDGTRDRVYRTGDLVRHRPDGDLEFLGRTDDQVKVNGRRVEPGEIEVTLTGHPAITRAAVVHDGTALRAYAVPGRGIGLDLDRVEGLNPHETRYLHEEIFVRQAYLRGGITLPEDAVVFDVGANIGMFSLFAHAVCPTVRLHAFEPLTEACAALRANLANHGVAARVYPYGLGAAEGVEAFTYYPGYSMMSGLAGYADAAAEIGVVKRFLANERSQELLANADELLADRFRGVERTVRLRRLGDVLDETGVDRVDLLKVDVQRAEVDVLRGLADRHWPMIRQVTLEVHDAPGTATAGRVAEVVDLLEHHGFRVVAEQEEALVGTDRHTVHAVRPAAVRPAVPARPAPVGVDGETLRGWLAERLPEHLVPATVTVVAALPLTANGKLDRAALPAPATASTVAEPDGPVEAILLEVWQEVLGRQDFGVEDVFFRFGGDSIRGIRVRAAAQRRGVTFPLRHVFKYPTIRQLATEGGATLAGAEPAAPAEAFRLLHAEDRAALGPDIEDAYPISALQLGMLYHSELTSDRGTYHVVTVHGVHGRLDADALRAALDRTVAANPVLRTGFDLGHYREPLQLVHRDVRVPFTAEDLRSADERQRVRRLAEVVAEERALPFAWARPPLLRLRALWTADDEFTLVVTNYHGVIDGWSLHLFLEELLTRYDDPDAVVAPAQPYHRFVELERQARESEESLAFWRATLGGVAPLHLASGRGHDQAAVPHIDTLHVEPLPPGVGARLAEVADRHDVPVKSLLLAVHLRALGEATRRDEVVTGLVVSGRAGEHGDDRTIGLFLNTVPVRARLSTRSPADLAAGLWRAERDLMGHHVVPLPDIERAVHSGPLFDVFVNYTRFHRLGERPGGTRVLTNDLGGPVDVAFSLAVDFEVDAATGEPRLSLQYDGRRLSAHRIGALAARYRELVVATVDAPDAALPPVSTDTDPVARAAEVWRELTGVAPTDDTGFFQVGGTSLLALRLVSVLRDRHGIAVGLDEFNRDGTFGAIRRLALEGGAS</sequence>
<evidence type="ECO:0000313" key="6">
    <source>
        <dbReference type="Proteomes" id="UP000185696"/>
    </source>
</evidence>
<dbReference type="SUPFAM" id="SSF56801">
    <property type="entry name" value="Acetyl-CoA synthetase-like"/>
    <property type="match status" value="1"/>
</dbReference>
<dbReference type="NCBIfam" id="TIGR01733">
    <property type="entry name" value="AA-adenyl-dom"/>
    <property type="match status" value="1"/>
</dbReference>